<keyword evidence="3" id="KW-1185">Reference proteome</keyword>
<dbReference type="Proteomes" id="UP001202328">
    <property type="component" value="Unassembled WGS sequence"/>
</dbReference>
<reference evidence="2" key="1">
    <citation type="submission" date="2022-04" db="EMBL/GenBank/DDBJ databases">
        <title>A functionally conserved STORR gene fusion in Papaver species that diverged 16.8 million years ago.</title>
        <authorList>
            <person name="Catania T."/>
        </authorList>
    </citation>
    <scope>NUCLEOTIDE SEQUENCE</scope>
    <source>
        <strain evidence="2">S-188037</strain>
    </source>
</reference>
<sequence length="118" mass="13824">MCLIINAFVTLNAFRKLLRLFMIMVFLCWWITIQCPMCCHNCWNLERVLAPYRAEYFWIAFTPLVDNYIKVWQGYLQMIQTIPFVSEKSNLVLFQVLRLGSSLQGHGDGIVAAYIYSS</sequence>
<dbReference type="AlphaFoldDB" id="A0AAD4XQZ9"/>
<keyword evidence="1" id="KW-0812">Transmembrane</keyword>
<gene>
    <name evidence="2" type="ORF">MKW98_015850</name>
</gene>
<evidence type="ECO:0000313" key="2">
    <source>
        <dbReference type="EMBL" id="KAI3936091.1"/>
    </source>
</evidence>
<evidence type="ECO:0000313" key="3">
    <source>
        <dbReference type="Proteomes" id="UP001202328"/>
    </source>
</evidence>
<proteinExistence type="predicted"/>
<keyword evidence="1" id="KW-1133">Transmembrane helix</keyword>
<organism evidence="2 3">
    <name type="scientific">Papaver atlanticum</name>
    <dbReference type="NCBI Taxonomy" id="357466"/>
    <lineage>
        <taxon>Eukaryota</taxon>
        <taxon>Viridiplantae</taxon>
        <taxon>Streptophyta</taxon>
        <taxon>Embryophyta</taxon>
        <taxon>Tracheophyta</taxon>
        <taxon>Spermatophyta</taxon>
        <taxon>Magnoliopsida</taxon>
        <taxon>Ranunculales</taxon>
        <taxon>Papaveraceae</taxon>
        <taxon>Papaveroideae</taxon>
        <taxon>Papaver</taxon>
    </lineage>
</organism>
<accession>A0AAD4XQZ9</accession>
<feature type="transmembrane region" description="Helical" evidence="1">
    <location>
        <begin position="17"/>
        <end position="33"/>
    </location>
</feature>
<comment type="caution">
    <text evidence="2">The sequence shown here is derived from an EMBL/GenBank/DDBJ whole genome shotgun (WGS) entry which is preliminary data.</text>
</comment>
<name>A0AAD4XQZ9_9MAGN</name>
<dbReference type="EMBL" id="JAJJMB010006117">
    <property type="protein sequence ID" value="KAI3936091.1"/>
    <property type="molecule type" value="Genomic_DNA"/>
</dbReference>
<keyword evidence="1" id="KW-0472">Membrane</keyword>
<evidence type="ECO:0000256" key="1">
    <source>
        <dbReference type="SAM" id="Phobius"/>
    </source>
</evidence>
<protein>
    <submittedName>
        <fullName evidence="2">Uncharacterized protein</fullName>
    </submittedName>
</protein>